<name>A0A6S7DGK4_9BURK</name>
<evidence type="ECO:0000313" key="4">
    <source>
        <dbReference type="EMBL" id="CAB3890490.1"/>
    </source>
</evidence>
<evidence type="ECO:0000313" key="5">
    <source>
        <dbReference type="Proteomes" id="UP000494117"/>
    </source>
</evidence>
<dbReference type="RefSeq" id="WP_175208497.1">
    <property type="nucleotide sequence ID" value="NZ_CADILG010000029.1"/>
</dbReference>
<dbReference type="InterPro" id="IPR052042">
    <property type="entry name" value="Tail_sheath_structural"/>
</dbReference>
<organism evidence="4 5">
    <name type="scientific">Achromobacter anxifer</name>
    <dbReference type="NCBI Taxonomy" id="1287737"/>
    <lineage>
        <taxon>Bacteria</taxon>
        <taxon>Pseudomonadati</taxon>
        <taxon>Pseudomonadota</taxon>
        <taxon>Betaproteobacteria</taxon>
        <taxon>Burkholderiales</taxon>
        <taxon>Alcaligenaceae</taxon>
        <taxon>Achromobacter</taxon>
    </lineage>
</organism>
<dbReference type="PANTHER" id="PTHR35861:SF1">
    <property type="entry name" value="PHAGE TAIL SHEATH PROTEIN"/>
    <property type="match status" value="1"/>
</dbReference>
<dbReference type="AlphaFoldDB" id="A0A6S7DGK4"/>
<feature type="domain" description="Tail sheath protein C-terminal" evidence="3">
    <location>
        <begin position="276"/>
        <end position="379"/>
    </location>
</feature>
<dbReference type="Proteomes" id="UP000494117">
    <property type="component" value="Unassembled WGS sequence"/>
</dbReference>
<feature type="domain" description="Tail sheath protein subtilisin-like" evidence="2">
    <location>
        <begin position="114"/>
        <end position="267"/>
    </location>
</feature>
<dbReference type="InterPro" id="IPR020287">
    <property type="entry name" value="Tail_sheath_C"/>
</dbReference>
<protein>
    <recommendedName>
        <fullName evidence="6">Prophage major tail sheath protein</fullName>
    </recommendedName>
</protein>
<dbReference type="Gene3D" id="3.40.50.11780">
    <property type="match status" value="1"/>
</dbReference>
<proteinExistence type="inferred from homology"/>
<sequence length="389" mass="41640">MAPVPSPGVYIQEMTGGARDIAGVPTSVAAFVGAAPDGPADTALRIRAFSDYERAFGGLANGFELGYAVRQFFLNGGSDAWAVRVAPPADAPDDMRAAYVSDRARRRGIYALDGADHFNLLCLPAVTDSGVLADAVSYCKERRAFMIVDAPPAARDSASMAAAMDTALPRSDHAAVYFPWTQVADPLAGGQPRLTPPCGTIAGLYARTDGNRGVWKAPAGVDASLAGVVSLAAVVSDDESRNLNPLGVNCLRTFPGRGTVCWGARTLQGADHFASEYKYVPVRRLALYLEDSLRRGTQWTAFEPNEEPLWAQIRLNAGNFMNTLFRQGAFQGSTPRDAYLVKCDGETTTQADIDRGVVNILVGFAPLRPAEFVVIRIQQRAGQLEGRQP</sequence>
<evidence type="ECO:0000259" key="2">
    <source>
        <dbReference type="Pfam" id="PF04984"/>
    </source>
</evidence>
<dbReference type="Pfam" id="PF17482">
    <property type="entry name" value="Phage_sheath_1C"/>
    <property type="match status" value="1"/>
</dbReference>
<comment type="similarity">
    <text evidence="1">Belongs to the myoviridae tail sheath protein family.</text>
</comment>
<evidence type="ECO:0000256" key="1">
    <source>
        <dbReference type="ARBA" id="ARBA00008005"/>
    </source>
</evidence>
<evidence type="ECO:0008006" key="6">
    <source>
        <dbReference type="Google" id="ProtNLM"/>
    </source>
</evidence>
<gene>
    <name evidence="4" type="ORF">LMG26858_03703</name>
</gene>
<keyword evidence="5" id="KW-1185">Reference proteome</keyword>
<dbReference type="Pfam" id="PF04984">
    <property type="entry name" value="Phage_sheath_1"/>
    <property type="match status" value="1"/>
</dbReference>
<evidence type="ECO:0000259" key="3">
    <source>
        <dbReference type="Pfam" id="PF17482"/>
    </source>
</evidence>
<accession>A0A6S7DGK4</accession>
<dbReference type="PANTHER" id="PTHR35861">
    <property type="match status" value="1"/>
</dbReference>
<dbReference type="InterPro" id="IPR035089">
    <property type="entry name" value="Phage_sheath_subtilisin"/>
</dbReference>
<dbReference type="EMBL" id="CADILG010000029">
    <property type="protein sequence ID" value="CAB3890490.1"/>
    <property type="molecule type" value="Genomic_DNA"/>
</dbReference>
<reference evidence="4 5" key="1">
    <citation type="submission" date="2020-04" db="EMBL/GenBank/DDBJ databases">
        <authorList>
            <person name="De Canck E."/>
        </authorList>
    </citation>
    <scope>NUCLEOTIDE SEQUENCE [LARGE SCALE GENOMIC DNA]</scope>
    <source>
        <strain evidence="4 5">LMG 26858</strain>
    </source>
</reference>